<proteinExistence type="predicted"/>
<dbReference type="Proteomes" id="UP000028582">
    <property type="component" value="Unassembled WGS sequence"/>
</dbReference>
<evidence type="ECO:0008006" key="4">
    <source>
        <dbReference type="Google" id="ProtNLM"/>
    </source>
</evidence>
<dbReference type="EMBL" id="ANJA01004061">
    <property type="protein sequence ID" value="ETO59700.1"/>
    <property type="molecule type" value="Genomic_DNA"/>
</dbReference>
<dbReference type="AlphaFoldDB" id="A0A080YZ89"/>
<protein>
    <recommendedName>
        <fullName evidence="4">Kazal-like domain-containing protein</fullName>
    </recommendedName>
</protein>
<comment type="caution">
    <text evidence="2">The sequence shown here is derived from an EMBL/GenBank/DDBJ whole genome shotgun (WGS) entry which is preliminary data.</text>
</comment>
<accession>A0A080YZ89</accession>
<feature type="signal peptide" evidence="1">
    <location>
        <begin position="1"/>
        <end position="23"/>
    </location>
</feature>
<organism evidence="2 3">
    <name type="scientific">Phytophthora nicotianae P1976</name>
    <dbReference type="NCBI Taxonomy" id="1317066"/>
    <lineage>
        <taxon>Eukaryota</taxon>
        <taxon>Sar</taxon>
        <taxon>Stramenopiles</taxon>
        <taxon>Oomycota</taxon>
        <taxon>Peronosporomycetes</taxon>
        <taxon>Peronosporales</taxon>
        <taxon>Peronosporaceae</taxon>
        <taxon>Phytophthora</taxon>
    </lineage>
</organism>
<evidence type="ECO:0000313" key="2">
    <source>
        <dbReference type="EMBL" id="ETO59700.1"/>
    </source>
</evidence>
<dbReference type="InterPro" id="IPR036058">
    <property type="entry name" value="Kazal_dom_sf"/>
</dbReference>
<dbReference type="SUPFAM" id="SSF100895">
    <property type="entry name" value="Kazal-type serine protease inhibitors"/>
    <property type="match status" value="1"/>
</dbReference>
<name>A0A080YZ89_PHYNI</name>
<dbReference type="Gene3D" id="3.30.60.30">
    <property type="match status" value="1"/>
</dbReference>
<reference evidence="2 3" key="1">
    <citation type="submission" date="2013-11" db="EMBL/GenBank/DDBJ databases">
        <title>The Genome Sequence of Phytophthora parasitica P1976.</title>
        <authorList>
            <consortium name="The Broad Institute Genomics Platform"/>
            <person name="Russ C."/>
            <person name="Tyler B."/>
            <person name="Panabieres F."/>
            <person name="Shan W."/>
            <person name="Tripathy S."/>
            <person name="Grunwald N."/>
            <person name="Machado M."/>
            <person name="Johnson C.S."/>
            <person name="Walker B."/>
            <person name="Young S."/>
            <person name="Zeng Q."/>
            <person name="Gargeya S."/>
            <person name="Fitzgerald M."/>
            <person name="Haas B."/>
            <person name="Abouelleil A."/>
            <person name="Allen A.W."/>
            <person name="Alvarado L."/>
            <person name="Arachchi H.M."/>
            <person name="Berlin A.M."/>
            <person name="Chapman S.B."/>
            <person name="Gainer-Dewar J."/>
            <person name="Goldberg J."/>
            <person name="Griggs A."/>
            <person name="Gujja S."/>
            <person name="Hansen M."/>
            <person name="Howarth C."/>
            <person name="Imamovic A."/>
            <person name="Ireland A."/>
            <person name="Larimer J."/>
            <person name="McCowan C."/>
            <person name="Murphy C."/>
            <person name="Pearson M."/>
            <person name="Poon T.W."/>
            <person name="Priest M."/>
            <person name="Roberts A."/>
            <person name="Saif S."/>
            <person name="Shea T."/>
            <person name="Sisk P."/>
            <person name="Sykes S."/>
            <person name="Wortman J."/>
            <person name="Nusbaum C."/>
            <person name="Birren B."/>
        </authorList>
    </citation>
    <scope>NUCLEOTIDE SEQUENCE [LARGE SCALE GENOMIC DNA]</scope>
    <source>
        <strain evidence="2 3">P1976</strain>
    </source>
</reference>
<dbReference type="OrthoDB" id="162736at2759"/>
<evidence type="ECO:0000313" key="3">
    <source>
        <dbReference type="Proteomes" id="UP000028582"/>
    </source>
</evidence>
<keyword evidence="1" id="KW-0732">Signal</keyword>
<evidence type="ECO:0000256" key="1">
    <source>
        <dbReference type="SAM" id="SignalP"/>
    </source>
</evidence>
<gene>
    <name evidence="2" type="ORF">F444_21991</name>
</gene>
<feature type="chain" id="PRO_5001752767" description="Kazal-like domain-containing protein" evidence="1">
    <location>
        <begin position="24"/>
        <end position="124"/>
    </location>
</feature>
<sequence length="124" mass="13781">MQTSVVMTAVVTLAAVCLAGVSATPAQNMLRVVSEVHAHPDVFVNGEEKRAKRHGHCHDTGAENEDPVCASNGRQYLNDEVFEFHKCLIQAEYGEIIEIVDMDICRNAKKEDDEHPDVPDIDYM</sequence>